<evidence type="ECO:0000256" key="1">
    <source>
        <dbReference type="SAM" id="MobiDB-lite"/>
    </source>
</evidence>
<reference evidence="2 3" key="1">
    <citation type="submission" date="2019-03" db="EMBL/GenBank/DDBJ databases">
        <title>Genomic Encyclopedia of Type Strains, Phase IV (KMG-IV): sequencing the most valuable type-strain genomes for metagenomic binning, comparative biology and taxonomic classification.</title>
        <authorList>
            <person name="Goeker M."/>
        </authorList>
    </citation>
    <scope>NUCLEOTIDE SEQUENCE [LARGE SCALE GENOMIC DNA]</scope>
    <source>
        <strain evidence="2 3">DSM 654</strain>
    </source>
</reference>
<comment type="caution">
    <text evidence="2">The sequence shown here is derived from an EMBL/GenBank/DDBJ whole genome shotgun (WGS) entry which is preliminary data.</text>
</comment>
<proteinExistence type="predicted"/>
<dbReference type="EMBL" id="SMBU01000015">
    <property type="protein sequence ID" value="TCU95316.1"/>
    <property type="molecule type" value="Genomic_DNA"/>
</dbReference>
<protein>
    <submittedName>
        <fullName evidence="2">Uncharacterized protein</fullName>
    </submittedName>
</protein>
<name>A0A4R3UTI1_ROSSA</name>
<dbReference type="Proteomes" id="UP000295110">
    <property type="component" value="Unassembled WGS sequence"/>
</dbReference>
<organism evidence="2 3">
    <name type="scientific">Roseateles saccharophilus</name>
    <name type="common">Pseudomonas saccharophila</name>
    <dbReference type="NCBI Taxonomy" id="304"/>
    <lineage>
        <taxon>Bacteria</taxon>
        <taxon>Pseudomonadati</taxon>
        <taxon>Pseudomonadota</taxon>
        <taxon>Betaproteobacteria</taxon>
        <taxon>Burkholderiales</taxon>
        <taxon>Sphaerotilaceae</taxon>
        <taxon>Roseateles</taxon>
    </lineage>
</organism>
<dbReference type="AlphaFoldDB" id="A0A4R3UTI1"/>
<accession>A0A4R3UTI1</accession>
<evidence type="ECO:0000313" key="2">
    <source>
        <dbReference type="EMBL" id="TCU95316.1"/>
    </source>
</evidence>
<sequence length="53" mass="5901">MRQIAPVDPSRTAPCAAPVRPAREPKLAERVAALDRLTVWPTLRLRCALRRPG</sequence>
<dbReference type="RefSeq" id="WP_165917566.1">
    <property type="nucleotide sequence ID" value="NZ_CBCSGL010000018.1"/>
</dbReference>
<keyword evidence="3" id="KW-1185">Reference proteome</keyword>
<feature type="region of interest" description="Disordered" evidence="1">
    <location>
        <begin position="1"/>
        <end position="21"/>
    </location>
</feature>
<evidence type="ECO:0000313" key="3">
    <source>
        <dbReference type="Proteomes" id="UP000295110"/>
    </source>
</evidence>
<gene>
    <name evidence="2" type="ORF">EV671_10158</name>
</gene>